<evidence type="ECO:0000256" key="1">
    <source>
        <dbReference type="SAM" id="Phobius"/>
    </source>
</evidence>
<evidence type="ECO:0000313" key="3">
    <source>
        <dbReference type="EMBL" id="GLS84124.1"/>
    </source>
</evidence>
<dbReference type="Pfam" id="PF05232">
    <property type="entry name" value="BTP"/>
    <property type="match status" value="2"/>
</dbReference>
<keyword evidence="1" id="KW-0812">Transmembrane</keyword>
<evidence type="ECO:0000259" key="2">
    <source>
        <dbReference type="Pfam" id="PF05232"/>
    </source>
</evidence>
<sequence length="146" mass="16219">MSNSHNGVNRSFADRVRHTILFEVGMLAIATPIGMLLFDADAKTIGATALALSLIAMGWNALFNYWFDNWMLAKVGHIQKSATQRIVHALLFELGLLVLTIPVLAWALTMTLLEALIADIGFVVFALVYAYLYNLFYDKVFPVKPA</sequence>
<dbReference type="EMBL" id="BSPO01000003">
    <property type="protein sequence ID" value="GLS84124.1"/>
    <property type="molecule type" value="Genomic_DNA"/>
</dbReference>
<dbReference type="RefSeq" id="WP_125828484.1">
    <property type="nucleotide sequence ID" value="NZ_BSPO01000003.1"/>
</dbReference>
<comment type="caution">
    <text evidence="3">The sequence shown here is derived from an EMBL/GenBank/DDBJ whole genome shotgun (WGS) entry which is preliminary data.</text>
</comment>
<keyword evidence="1" id="KW-1133">Transmembrane helix</keyword>
<protein>
    <submittedName>
        <fullName evidence="3">Transporter</fullName>
    </submittedName>
</protein>
<name>A0AA37WY03_9GAMM</name>
<evidence type="ECO:0000313" key="4">
    <source>
        <dbReference type="Proteomes" id="UP001157439"/>
    </source>
</evidence>
<feature type="domain" description="Chlorhexidine efflux transporter" evidence="2">
    <location>
        <begin position="81"/>
        <end position="142"/>
    </location>
</feature>
<dbReference type="InterPro" id="IPR007896">
    <property type="entry name" value="BTP_bacteria"/>
</dbReference>
<reference evidence="3 4" key="1">
    <citation type="journal article" date="2014" name="Int. J. Syst. Evol. Microbiol.">
        <title>Complete genome sequence of Corynebacterium casei LMG S-19264T (=DSM 44701T), isolated from a smear-ripened cheese.</title>
        <authorList>
            <consortium name="US DOE Joint Genome Institute (JGI-PGF)"/>
            <person name="Walter F."/>
            <person name="Albersmeier A."/>
            <person name="Kalinowski J."/>
            <person name="Ruckert C."/>
        </authorList>
    </citation>
    <scope>NUCLEOTIDE SEQUENCE [LARGE SCALE GENOMIC DNA]</scope>
    <source>
        <strain evidence="3 4">NBRC 112785</strain>
    </source>
</reference>
<dbReference type="InterPro" id="IPR058208">
    <property type="entry name" value="PACE"/>
</dbReference>
<keyword evidence="4" id="KW-1185">Reference proteome</keyword>
<dbReference type="NCBIfam" id="NF033664">
    <property type="entry name" value="PACE_transport"/>
    <property type="match status" value="1"/>
</dbReference>
<feature type="transmembrane region" description="Helical" evidence="1">
    <location>
        <begin position="115"/>
        <end position="136"/>
    </location>
</feature>
<accession>A0AA37WY03</accession>
<feature type="transmembrane region" description="Helical" evidence="1">
    <location>
        <begin position="44"/>
        <end position="67"/>
    </location>
</feature>
<dbReference type="AlphaFoldDB" id="A0AA37WY03"/>
<dbReference type="Proteomes" id="UP001157439">
    <property type="component" value="Unassembled WGS sequence"/>
</dbReference>
<proteinExistence type="predicted"/>
<keyword evidence="1" id="KW-0472">Membrane</keyword>
<feature type="transmembrane region" description="Helical" evidence="1">
    <location>
        <begin position="20"/>
        <end position="38"/>
    </location>
</feature>
<gene>
    <name evidence="3" type="ORF">GCM10007894_21010</name>
</gene>
<feature type="transmembrane region" description="Helical" evidence="1">
    <location>
        <begin position="87"/>
        <end position="109"/>
    </location>
</feature>
<feature type="domain" description="Chlorhexidine efflux transporter" evidence="2">
    <location>
        <begin position="10"/>
        <end position="72"/>
    </location>
</feature>
<organism evidence="3 4">
    <name type="scientific">Paraferrimonas haliotis</name>
    <dbReference type="NCBI Taxonomy" id="2013866"/>
    <lineage>
        <taxon>Bacteria</taxon>
        <taxon>Pseudomonadati</taxon>
        <taxon>Pseudomonadota</taxon>
        <taxon>Gammaproteobacteria</taxon>
        <taxon>Alteromonadales</taxon>
        <taxon>Ferrimonadaceae</taxon>
        <taxon>Paraferrimonas</taxon>
    </lineage>
</organism>